<name>A0AAD5MU45_PARTN</name>
<proteinExistence type="predicted"/>
<dbReference type="EMBL" id="JAHQIW010002499">
    <property type="protein sequence ID" value="KAJ1355551.1"/>
    <property type="molecule type" value="Genomic_DNA"/>
</dbReference>
<protein>
    <submittedName>
        <fullName evidence="1">Uncharacterized protein</fullName>
    </submittedName>
</protein>
<keyword evidence="2" id="KW-1185">Reference proteome</keyword>
<reference evidence="1" key="1">
    <citation type="submission" date="2021-06" db="EMBL/GenBank/DDBJ databases">
        <title>Parelaphostrongylus tenuis whole genome reference sequence.</title>
        <authorList>
            <person name="Garwood T.J."/>
            <person name="Larsen P.A."/>
            <person name="Fountain-Jones N.M."/>
            <person name="Garbe J.R."/>
            <person name="Macchietto M.G."/>
            <person name="Kania S.A."/>
            <person name="Gerhold R.W."/>
            <person name="Richards J.E."/>
            <person name="Wolf T.M."/>
        </authorList>
    </citation>
    <scope>NUCLEOTIDE SEQUENCE</scope>
    <source>
        <strain evidence="1">MNPRO001-30</strain>
        <tissue evidence="1">Meninges</tissue>
    </source>
</reference>
<gene>
    <name evidence="1" type="ORF">KIN20_013000</name>
</gene>
<evidence type="ECO:0000313" key="2">
    <source>
        <dbReference type="Proteomes" id="UP001196413"/>
    </source>
</evidence>
<organism evidence="1 2">
    <name type="scientific">Parelaphostrongylus tenuis</name>
    <name type="common">Meningeal worm</name>
    <dbReference type="NCBI Taxonomy" id="148309"/>
    <lineage>
        <taxon>Eukaryota</taxon>
        <taxon>Metazoa</taxon>
        <taxon>Ecdysozoa</taxon>
        <taxon>Nematoda</taxon>
        <taxon>Chromadorea</taxon>
        <taxon>Rhabditida</taxon>
        <taxon>Rhabditina</taxon>
        <taxon>Rhabditomorpha</taxon>
        <taxon>Strongyloidea</taxon>
        <taxon>Metastrongylidae</taxon>
        <taxon>Parelaphostrongylus</taxon>
    </lineage>
</organism>
<dbReference type="Proteomes" id="UP001196413">
    <property type="component" value="Unassembled WGS sequence"/>
</dbReference>
<dbReference type="AlphaFoldDB" id="A0AAD5MU45"/>
<sequence>MNSNLTDSIGATMTHMRLIIFSAQEQAHVLLYFHAGPPLSCGGFVRDRGRFTLS</sequence>
<comment type="caution">
    <text evidence="1">The sequence shown here is derived from an EMBL/GenBank/DDBJ whole genome shotgun (WGS) entry which is preliminary data.</text>
</comment>
<accession>A0AAD5MU45</accession>
<evidence type="ECO:0000313" key="1">
    <source>
        <dbReference type="EMBL" id="KAJ1355551.1"/>
    </source>
</evidence>